<evidence type="ECO:0000313" key="1">
    <source>
        <dbReference type="EMBL" id="KAE9530053.1"/>
    </source>
</evidence>
<gene>
    <name evidence="1" type="ORF">AGLY_011515</name>
</gene>
<evidence type="ECO:0000313" key="2">
    <source>
        <dbReference type="Proteomes" id="UP000475862"/>
    </source>
</evidence>
<comment type="caution">
    <text evidence="1">The sequence shown here is derived from an EMBL/GenBank/DDBJ whole genome shotgun (WGS) entry which is preliminary data.</text>
</comment>
<dbReference type="EMBL" id="VYZN01000043">
    <property type="protein sequence ID" value="KAE9530053.1"/>
    <property type="molecule type" value="Genomic_DNA"/>
</dbReference>
<dbReference type="Proteomes" id="UP000475862">
    <property type="component" value="Unassembled WGS sequence"/>
</dbReference>
<proteinExistence type="predicted"/>
<sequence>MPMDDIQLPDELTEIMNTPTIEDRQNNARTRLESVKLKNFIKIKEKKIDDIINDLSQVQQELPLCTSLPNSLQSLLGLKIEKGNWNLKKNIQKLPKIDNFFSKTETNEVVPSNADRSSSISNKIISPEEKNKNKVISTEIAHNSLFETKTVSTSDVEYDSAIDGNITNCDRVDTINIHFTDLGTWPLNITDIQRTYLVKMSICLECLDRKLKASIFIHSYYVKK</sequence>
<dbReference type="OrthoDB" id="10435141at2759"/>
<dbReference type="AlphaFoldDB" id="A0A6G0TCC0"/>
<name>A0A6G0TCC0_APHGL</name>
<protein>
    <submittedName>
        <fullName evidence="1">Uncharacterized protein</fullName>
    </submittedName>
</protein>
<reference evidence="1 2" key="1">
    <citation type="submission" date="2019-08" db="EMBL/GenBank/DDBJ databases">
        <title>The genome of the soybean aphid Biotype 1, its phylome, world population structure and adaptation to the North American continent.</title>
        <authorList>
            <person name="Giordano R."/>
            <person name="Donthu R.K."/>
            <person name="Hernandez A.G."/>
            <person name="Wright C.L."/>
            <person name="Zimin A.V."/>
        </authorList>
    </citation>
    <scope>NUCLEOTIDE SEQUENCE [LARGE SCALE GENOMIC DNA]</scope>
    <source>
        <tissue evidence="1">Whole aphids</tissue>
    </source>
</reference>
<organism evidence="1 2">
    <name type="scientific">Aphis glycines</name>
    <name type="common">Soybean aphid</name>
    <dbReference type="NCBI Taxonomy" id="307491"/>
    <lineage>
        <taxon>Eukaryota</taxon>
        <taxon>Metazoa</taxon>
        <taxon>Ecdysozoa</taxon>
        <taxon>Arthropoda</taxon>
        <taxon>Hexapoda</taxon>
        <taxon>Insecta</taxon>
        <taxon>Pterygota</taxon>
        <taxon>Neoptera</taxon>
        <taxon>Paraneoptera</taxon>
        <taxon>Hemiptera</taxon>
        <taxon>Sternorrhyncha</taxon>
        <taxon>Aphidomorpha</taxon>
        <taxon>Aphidoidea</taxon>
        <taxon>Aphididae</taxon>
        <taxon>Aphidini</taxon>
        <taxon>Aphis</taxon>
        <taxon>Aphis</taxon>
    </lineage>
</organism>
<accession>A0A6G0TCC0</accession>
<keyword evidence="2" id="KW-1185">Reference proteome</keyword>